<dbReference type="Proteomes" id="UP000001514">
    <property type="component" value="Unassembled WGS sequence"/>
</dbReference>
<dbReference type="eggNOG" id="ENOG502S9D4">
    <property type="taxonomic scope" value="Eukaryota"/>
</dbReference>
<dbReference type="CDD" id="cd22114">
    <property type="entry name" value="F-box_FBXL1"/>
    <property type="match status" value="1"/>
</dbReference>
<reference evidence="2 3" key="1">
    <citation type="journal article" date="2011" name="Science">
        <title>The Selaginella genome identifies genetic changes associated with the evolution of vascular plants.</title>
        <authorList>
            <person name="Banks J.A."/>
            <person name="Nishiyama T."/>
            <person name="Hasebe M."/>
            <person name="Bowman J.L."/>
            <person name="Gribskov M."/>
            <person name="dePamphilis C."/>
            <person name="Albert V.A."/>
            <person name="Aono N."/>
            <person name="Aoyama T."/>
            <person name="Ambrose B.A."/>
            <person name="Ashton N.W."/>
            <person name="Axtell M.J."/>
            <person name="Barker E."/>
            <person name="Barker M.S."/>
            <person name="Bennetzen J.L."/>
            <person name="Bonawitz N.D."/>
            <person name="Chapple C."/>
            <person name="Cheng C."/>
            <person name="Correa L.G."/>
            <person name="Dacre M."/>
            <person name="DeBarry J."/>
            <person name="Dreyer I."/>
            <person name="Elias M."/>
            <person name="Engstrom E.M."/>
            <person name="Estelle M."/>
            <person name="Feng L."/>
            <person name="Finet C."/>
            <person name="Floyd S.K."/>
            <person name="Frommer W.B."/>
            <person name="Fujita T."/>
            <person name="Gramzow L."/>
            <person name="Gutensohn M."/>
            <person name="Harholt J."/>
            <person name="Hattori M."/>
            <person name="Heyl A."/>
            <person name="Hirai T."/>
            <person name="Hiwatashi Y."/>
            <person name="Ishikawa M."/>
            <person name="Iwata M."/>
            <person name="Karol K.G."/>
            <person name="Koehler B."/>
            <person name="Kolukisaoglu U."/>
            <person name="Kubo M."/>
            <person name="Kurata T."/>
            <person name="Lalonde S."/>
            <person name="Li K."/>
            <person name="Li Y."/>
            <person name="Litt A."/>
            <person name="Lyons E."/>
            <person name="Manning G."/>
            <person name="Maruyama T."/>
            <person name="Michael T.P."/>
            <person name="Mikami K."/>
            <person name="Miyazaki S."/>
            <person name="Morinaga S."/>
            <person name="Murata T."/>
            <person name="Mueller-Roeber B."/>
            <person name="Nelson D.R."/>
            <person name="Obara M."/>
            <person name="Oguri Y."/>
            <person name="Olmstead R.G."/>
            <person name="Onodera N."/>
            <person name="Petersen B.L."/>
            <person name="Pils B."/>
            <person name="Prigge M."/>
            <person name="Rensing S.A."/>
            <person name="Riano-Pachon D.M."/>
            <person name="Roberts A.W."/>
            <person name="Sato Y."/>
            <person name="Scheller H.V."/>
            <person name="Schulz B."/>
            <person name="Schulz C."/>
            <person name="Shakirov E.V."/>
            <person name="Shibagaki N."/>
            <person name="Shinohara N."/>
            <person name="Shippen D.E."/>
            <person name="Soerensen I."/>
            <person name="Sotooka R."/>
            <person name="Sugimoto N."/>
            <person name="Sugita M."/>
            <person name="Sumikawa N."/>
            <person name="Tanurdzic M."/>
            <person name="Theissen G."/>
            <person name="Ulvskov P."/>
            <person name="Wakazuki S."/>
            <person name="Weng J.K."/>
            <person name="Willats W.W."/>
            <person name="Wipf D."/>
            <person name="Wolf P.G."/>
            <person name="Yang L."/>
            <person name="Zimmer A.D."/>
            <person name="Zhu Q."/>
            <person name="Mitros T."/>
            <person name="Hellsten U."/>
            <person name="Loque D."/>
            <person name="Otillar R."/>
            <person name="Salamov A."/>
            <person name="Schmutz J."/>
            <person name="Shapiro H."/>
            <person name="Lindquist E."/>
            <person name="Lucas S."/>
            <person name="Rokhsar D."/>
            <person name="Grigoriev I.V."/>
        </authorList>
    </citation>
    <scope>NUCLEOTIDE SEQUENCE [LARGE SCALE GENOMIC DNA]</scope>
</reference>
<dbReference type="STRING" id="88036.D8SER0"/>
<dbReference type="KEGG" id="smo:SELMODRAFT_444996"/>
<dbReference type="SMART" id="SM00256">
    <property type="entry name" value="FBOX"/>
    <property type="match status" value="1"/>
</dbReference>
<dbReference type="HOGENOM" id="CLU_710590_0_0_1"/>
<evidence type="ECO:0000313" key="2">
    <source>
        <dbReference type="EMBL" id="EFJ16914.1"/>
    </source>
</evidence>
<name>D8SER0_SELML</name>
<gene>
    <name evidence="2" type="ORF">SELMODRAFT_444996</name>
</gene>
<dbReference type="Gramene" id="EFJ16914">
    <property type="protein sequence ID" value="EFJ16914"/>
    <property type="gene ID" value="SELMODRAFT_444996"/>
</dbReference>
<dbReference type="InterPro" id="IPR039588">
    <property type="entry name" value="FBXO4"/>
</dbReference>
<dbReference type="PANTHER" id="PTHR16008">
    <property type="entry name" value="F-BOX ONLY PROTEIN 4"/>
    <property type="match status" value="1"/>
</dbReference>
<protein>
    <recommendedName>
        <fullName evidence="1">F-box domain-containing protein</fullName>
    </recommendedName>
</protein>
<sequence length="389" mass="43673">MLGRSASAIEVCSTSSASPSNPGITFSFPGWGIDMHTDSKRQTAVVRHFGGDSKKSSSARQRSKSSGALLVAGSPASEIPDEVLLKIFTFLEVTDLSASRQVCKRWYLLCSSDCLWERFLTLKASSTSELPRWLELKHSISSFRISARYTYSRRGYEIFIEAIEAWWRDGQPHGKFSSSVLCPLIRKVTLSDWCVFYEVLSAAFAKRADTLAVELQKHSQSGGRSHFDPSPSSTESFHGDGVAGVEIWSRLCGFWDRYISWIKLVSLHCADLNYAVRLERVRTVETPTLYSKGVLCFRSQVILSYGLRKLLQAGLLWLSARETEGSATEEDIEVLCSLHHLLQVLDVSDDFTLPADSFTQAKFRRCFLDGESSRDFSRSQIIAARMEHF</sequence>
<dbReference type="InterPro" id="IPR036047">
    <property type="entry name" value="F-box-like_dom_sf"/>
</dbReference>
<dbReference type="PANTHER" id="PTHR16008:SF4">
    <property type="entry name" value="F-BOX ONLY PROTEIN 4"/>
    <property type="match status" value="1"/>
</dbReference>
<evidence type="ECO:0000313" key="3">
    <source>
        <dbReference type="Proteomes" id="UP000001514"/>
    </source>
</evidence>
<dbReference type="GO" id="GO:0031146">
    <property type="term" value="P:SCF-dependent proteasomal ubiquitin-dependent protein catabolic process"/>
    <property type="evidence" value="ECO:0000318"/>
    <property type="project" value="GO_Central"/>
</dbReference>
<proteinExistence type="predicted"/>
<dbReference type="GO" id="GO:0019005">
    <property type="term" value="C:SCF ubiquitin ligase complex"/>
    <property type="evidence" value="ECO:0000318"/>
    <property type="project" value="GO_Central"/>
</dbReference>
<dbReference type="SUPFAM" id="SSF81383">
    <property type="entry name" value="F-box domain"/>
    <property type="match status" value="1"/>
</dbReference>
<dbReference type="OrthoDB" id="1924952at2759"/>
<dbReference type="InterPro" id="IPR001810">
    <property type="entry name" value="F-box_dom"/>
</dbReference>
<evidence type="ECO:0000259" key="1">
    <source>
        <dbReference type="PROSITE" id="PS50181"/>
    </source>
</evidence>
<dbReference type="OMA" id="DCHYSSK"/>
<dbReference type="AlphaFoldDB" id="D8SER0"/>
<dbReference type="PROSITE" id="PS50181">
    <property type="entry name" value="FBOX"/>
    <property type="match status" value="1"/>
</dbReference>
<dbReference type="Pfam" id="PF12937">
    <property type="entry name" value="F-box-like"/>
    <property type="match status" value="1"/>
</dbReference>
<accession>D8SER0</accession>
<dbReference type="InParanoid" id="D8SER0"/>
<dbReference type="Gene3D" id="1.20.1280.50">
    <property type="match status" value="1"/>
</dbReference>
<feature type="domain" description="F-box" evidence="1">
    <location>
        <begin position="73"/>
        <end position="119"/>
    </location>
</feature>
<keyword evidence="3" id="KW-1185">Reference proteome</keyword>
<dbReference type="GO" id="GO:0000209">
    <property type="term" value="P:protein polyubiquitination"/>
    <property type="evidence" value="ECO:0000318"/>
    <property type="project" value="GO_Central"/>
</dbReference>
<organism evidence="3">
    <name type="scientific">Selaginella moellendorffii</name>
    <name type="common">Spikemoss</name>
    <dbReference type="NCBI Taxonomy" id="88036"/>
    <lineage>
        <taxon>Eukaryota</taxon>
        <taxon>Viridiplantae</taxon>
        <taxon>Streptophyta</taxon>
        <taxon>Embryophyta</taxon>
        <taxon>Tracheophyta</taxon>
        <taxon>Lycopodiopsida</taxon>
        <taxon>Selaginellales</taxon>
        <taxon>Selaginellaceae</taxon>
        <taxon>Selaginella</taxon>
    </lineage>
</organism>
<dbReference type="EMBL" id="GL377616">
    <property type="protein sequence ID" value="EFJ16914.1"/>
    <property type="molecule type" value="Genomic_DNA"/>
</dbReference>